<dbReference type="SUPFAM" id="SSF51735">
    <property type="entry name" value="NAD(P)-binding Rossmann-fold domains"/>
    <property type="match status" value="1"/>
</dbReference>
<evidence type="ECO:0000313" key="9">
    <source>
        <dbReference type="Proteomes" id="UP000070700"/>
    </source>
</evidence>
<dbReference type="GO" id="GO:0005811">
    <property type="term" value="C:lipid droplet"/>
    <property type="evidence" value="ECO:0007669"/>
    <property type="project" value="TreeGrafter"/>
</dbReference>
<evidence type="ECO:0000256" key="5">
    <source>
        <dbReference type="ARBA" id="ARBA00023098"/>
    </source>
</evidence>
<evidence type="ECO:0000256" key="6">
    <source>
        <dbReference type="ARBA" id="ARBA00023593"/>
    </source>
</evidence>
<keyword evidence="1" id="KW-0444">Lipid biosynthesis</keyword>
<feature type="compositionally biased region" description="Basic and acidic residues" evidence="7">
    <location>
        <begin position="499"/>
        <end position="510"/>
    </location>
</feature>
<dbReference type="PANTHER" id="PTHR43647:SF1">
    <property type="entry name" value="3-KETO-STEROID REDUCTASE ERG27"/>
    <property type="match status" value="1"/>
</dbReference>
<dbReference type="AlphaFoldDB" id="A0A194XNG5"/>
<proteinExistence type="inferred from homology"/>
<keyword evidence="5" id="KW-0443">Lipid metabolism</keyword>
<feature type="region of interest" description="Disordered" evidence="7">
    <location>
        <begin position="490"/>
        <end position="510"/>
    </location>
</feature>
<evidence type="ECO:0000256" key="7">
    <source>
        <dbReference type="SAM" id="MobiDB-lite"/>
    </source>
</evidence>
<reference evidence="8 9" key="1">
    <citation type="submission" date="2015-10" db="EMBL/GenBank/DDBJ databases">
        <title>Full genome of DAOMC 229536 Phialocephala scopiformis, a fungal endophyte of spruce producing the potent anti-insectan compound rugulosin.</title>
        <authorList>
            <consortium name="DOE Joint Genome Institute"/>
            <person name="Walker A.K."/>
            <person name="Frasz S.L."/>
            <person name="Seifert K.A."/>
            <person name="Miller J.D."/>
            <person name="Mondo S.J."/>
            <person name="Labutti K."/>
            <person name="Lipzen A."/>
            <person name="Dockter R."/>
            <person name="Kennedy M."/>
            <person name="Grigoriev I.V."/>
            <person name="Spatafora J.W."/>
        </authorList>
    </citation>
    <scope>NUCLEOTIDE SEQUENCE [LARGE SCALE GENOMIC DNA]</scope>
    <source>
        <strain evidence="8 9">CBS 120377</strain>
    </source>
</reference>
<dbReference type="GO" id="GO:0005741">
    <property type="term" value="C:mitochondrial outer membrane"/>
    <property type="evidence" value="ECO:0007669"/>
    <property type="project" value="TreeGrafter"/>
</dbReference>
<sequence>MGLPPWETSDSQLFALITGANSGLGYSIAARMIDEFITTPGTSPKKHLILILCTRSPMKTRFTISRLRAHLRKQADYSPYAAKQRAKMEEQGAEYKWEDTVQRVHLVGVEADLCNLKSVYALADKLVNGTVGSPDATTMDGLKLPHGSPGTQSYSKDIQQDTWALSQKPGSIGAQRAWGWGLSGLRIPRLDAVILTAGIGGWKEGWRGLDWPLAIKTVLFDTIEAVTWPTYKLADIGAVVKSQLSSNSESSVSEDTQPLLDNQQKVVEPPLSSVFCSNVFGHYILAHELMPLLSRPASSASTSGGKIVWVSSVESLEEQFSLDDIQGLKSTHPYESSKRLIDYISLTSELPSVQRISAPYFDPSNTTTASKENQAIPKISLVRPKMYLTHPGIFASDIMPLPGFLVFIYKLVFYFVRWIGSPWHPIDPYKAAVAPAWIALTDPDALDDMDGHGLAKHKWGSATDTGGEERVMKTEVPGWGWNGEIGEIDAEKRKGRKRSTADATKESREDFEITGAKCWSEMEKLRVEWESILGVKGSNGQGR</sequence>
<dbReference type="GO" id="GO:0005789">
    <property type="term" value="C:endoplasmic reticulum membrane"/>
    <property type="evidence" value="ECO:0007669"/>
    <property type="project" value="TreeGrafter"/>
</dbReference>
<evidence type="ECO:0000256" key="4">
    <source>
        <dbReference type="ARBA" id="ARBA00023002"/>
    </source>
</evidence>
<gene>
    <name evidence="8" type="ORF">LY89DRAFT_608282</name>
</gene>
<name>A0A194XNG5_MOLSC</name>
<comment type="similarity">
    <text evidence="6">Belongs to the short-chain dehydrogenases/reductases (SDR) family. ERG27 subfamily.</text>
</comment>
<accession>A0A194XNG5</accession>
<dbReference type="InterPro" id="IPR036291">
    <property type="entry name" value="NAD(P)-bd_dom_sf"/>
</dbReference>
<evidence type="ECO:0000256" key="3">
    <source>
        <dbReference type="ARBA" id="ARBA00022955"/>
    </source>
</evidence>
<evidence type="ECO:0008006" key="10">
    <source>
        <dbReference type="Google" id="ProtNLM"/>
    </source>
</evidence>
<dbReference type="EMBL" id="KQ947407">
    <property type="protein sequence ID" value="KUJ21785.1"/>
    <property type="molecule type" value="Genomic_DNA"/>
</dbReference>
<protein>
    <recommendedName>
        <fullName evidence="10">3-ketosteroid reductase</fullName>
    </recommendedName>
</protein>
<dbReference type="InParanoid" id="A0A194XNG5"/>
<dbReference type="GeneID" id="28820218"/>
<dbReference type="RefSeq" id="XP_018076140.1">
    <property type="nucleotide sequence ID" value="XM_018210492.1"/>
</dbReference>
<dbReference type="GO" id="GO:0000253">
    <property type="term" value="F:3-beta-hydroxysteroid 3-dehydrogenase (NADP+) activity"/>
    <property type="evidence" value="ECO:0007669"/>
    <property type="project" value="TreeGrafter"/>
</dbReference>
<keyword evidence="2" id="KW-0521">NADP</keyword>
<dbReference type="STRING" id="149040.A0A194XNG5"/>
<evidence type="ECO:0000256" key="2">
    <source>
        <dbReference type="ARBA" id="ARBA00022857"/>
    </source>
</evidence>
<dbReference type="PANTHER" id="PTHR43647">
    <property type="entry name" value="DEHYDROGENASE"/>
    <property type="match status" value="1"/>
</dbReference>
<dbReference type="Gene3D" id="3.40.50.720">
    <property type="entry name" value="NAD(P)-binding Rossmann-like Domain"/>
    <property type="match status" value="1"/>
</dbReference>
<evidence type="ECO:0000313" key="8">
    <source>
        <dbReference type="EMBL" id="KUJ21785.1"/>
    </source>
</evidence>
<dbReference type="OrthoDB" id="9989144at2759"/>
<dbReference type="Proteomes" id="UP000070700">
    <property type="component" value="Unassembled WGS sequence"/>
</dbReference>
<dbReference type="KEGG" id="psco:LY89DRAFT_608282"/>
<keyword evidence="3" id="KW-0752">Steroid biosynthesis</keyword>
<dbReference type="GO" id="GO:0006696">
    <property type="term" value="P:ergosterol biosynthetic process"/>
    <property type="evidence" value="ECO:0007669"/>
    <property type="project" value="TreeGrafter"/>
</dbReference>
<keyword evidence="4" id="KW-0560">Oxidoreductase</keyword>
<dbReference type="FunCoup" id="A0A194XNG5">
    <property type="interactions" value="174"/>
</dbReference>
<evidence type="ECO:0000256" key="1">
    <source>
        <dbReference type="ARBA" id="ARBA00022516"/>
    </source>
</evidence>
<organism evidence="8 9">
    <name type="scientific">Mollisia scopiformis</name>
    <name type="common">Conifer needle endophyte fungus</name>
    <name type="synonym">Phialocephala scopiformis</name>
    <dbReference type="NCBI Taxonomy" id="149040"/>
    <lineage>
        <taxon>Eukaryota</taxon>
        <taxon>Fungi</taxon>
        <taxon>Dikarya</taxon>
        <taxon>Ascomycota</taxon>
        <taxon>Pezizomycotina</taxon>
        <taxon>Leotiomycetes</taxon>
        <taxon>Helotiales</taxon>
        <taxon>Mollisiaceae</taxon>
        <taxon>Mollisia</taxon>
    </lineage>
</organism>
<keyword evidence="9" id="KW-1185">Reference proteome</keyword>
<dbReference type="InterPro" id="IPR051593">
    <property type="entry name" value="Ergosterol_Biosynth_ERG27"/>
</dbReference>